<organism evidence="1 2">
    <name type="scientific">Cricetibacter osteomyelitidis</name>
    <dbReference type="NCBI Taxonomy" id="1521931"/>
    <lineage>
        <taxon>Bacteria</taxon>
        <taxon>Pseudomonadati</taxon>
        <taxon>Pseudomonadota</taxon>
        <taxon>Gammaproteobacteria</taxon>
        <taxon>Pasteurellales</taxon>
        <taxon>Pasteurellaceae</taxon>
        <taxon>Cricetibacter</taxon>
    </lineage>
</organism>
<reference evidence="1 2" key="1">
    <citation type="submission" date="2019-03" db="EMBL/GenBank/DDBJ databases">
        <title>Genomic Encyclopedia of Type Strains, Phase IV (KMG-IV): sequencing the most valuable type-strain genomes for metagenomic binning, comparative biology and taxonomic classification.</title>
        <authorList>
            <person name="Goeker M."/>
        </authorList>
    </citation>
    <scope>NUCLEOTIDE SEQUENCE [LARGE SCALE GENOMIC DNA]</scope>
    <source>
        <strain evidence="1 2">DSM 28404</strain>
    </source>
</reference>
<dbReference type="Proteomes" id="UP000295763">
    <property type="component" value="Unassembled WGS sequence"/>
</dbReference>
<name>A0A4R2T2K1_9PAST</name>
<dbReference type="EMBL" id="SLYB01000005">
    <property type="protein sequence ID" value="TCP96195.1"/>
    <property type="molecule type" value="Genomic_DNA"/>
</dbReference>
<proteinExistence type="predicted"/>
<evidence type="ECO:0000313" key="2">
    <source>
        <dbReference type="Proteomes" id="UP000295763"/>
    </source>
</evidence>
<accession>A0A4R2T2K1</accession>
<gene>
    <name evidence="1" type="ORF">EDC44_10515</name>
</gene>
<sequence length="45" mass="5699">MARRKSFFKRTKSLSLQRRTRRMHHIKYRKSLILSRHALHFMMQQ</sequence>
<protein>
    <submittedName>
        <fullName evidence="1">Uncharacterized protein</fullName>
    </submittedName>
</protein>
<comment type="caution">
    <text evidence="1">The sequence shown here is derived from an EMBL/GenBank/DDBJ whole genome shotgun (WGS) entry which is preliminary data.</text>
</comment>
<dbReference type="AlphaFoldDB" id="A0A4R2T2K1"/>
<keyword evidence="2" id="KW-1185">Reference proteome</keyword>
<evidence type="ECO:0000313" key="1">
    <source>
        <dbReference type="EMBL" id="TCP96195.1"/>
    </source>
</evidence>